<dbReference type="PANTHER" id="PTHR43399:SF4">
    <property type="entry name" value="CELL WALL-ASSOCIATED PROTEASE"/>
    <property type="match status" value="1"/>
</dbReference>
<evidence type="ECO:0000256" key="5">
    <source>
        <dbReference type="ARBA" id="ARBA00022801"/>
    </source>
</evidence>
<evidence type="ECO:0000259" key="11">
    <source>
        <dbReference type="Pfam" id="PF02225"/>
    </source>
</evidence>
<evidence type="ECO:0000256" key="1">
    <source>
        <dbReference type="ARBA" id="ARBA00011073"/>
    </source>
</evidence>
<evidence type="ECO:0000313" key="13">
    <source>
        <dbReference type="Proteomes" id="UP000515153"/>
    </source>
</evidence>
<evidence type="ECO:0000256" key="2">
    <source>
        <dbReference type="ARBA" id="ARBA00022525"/>
    </source>
</evidence>
<evidence type="ECO:0008006" key="15">
    <source>
        <dbReference type="Google" id="ProtNLM"/>
    </source>
</evidence>
<dbReference type="GO" id="GO:0006508">
    <property type="term" value="P:proteolysis"/>
    <property type="evidence" value="ECO:0007669"/>
    <property type="project" value="UniProtKB-KW"/>
</dbReference>
<dbReference type="Pfam" id="PF00082">
    <property type="entry name" value="Peptidase_S8"/>
    <property type="match status" value="1"/>
</dbReference>
<dbReference type="Gene3D" id="3.50.30.30">
    <property type="match status" value="1"/>
</dbReference>
<dbReference type="CDD" id="cd02124">
    <property type="entry name" value="PA_PoS1_like"/>
    <property type="match status" value="1"/>
</dbReference>
<keyword evidence="6 8" id="KW-0720">Serine protease</keyword>
<evidence type="ECO:0000256" key="6">
    <source>
        <dbReference type="ARBA" id="ARBA00022825"/>
    </source>
</evidence>
<dbReference type="InterPro" id="IPR022398">
    <property type="entry name" value="Peptidase_S8_His-AS"/>
</dbReference>
<dbReference type="GO" id="GO:0004252">
    <property type="term" value="F:serine-type endopeptidase activity"/>
    <property type="evidence" value="ECO:0007669"/>
    <property type="project" value="UniProtKB-UniRule"/>
</dbReference>
<dbReference type="Gene3D" id="3.40.50.200">
    <property type="entry name" value="Peptidase S8/S53 domain"/>
    <property type="match status" value="1"/>
</dbReference>
<dbReference type="InterPro" id="IPR023827">
    <property type="entry name" value="Peptidase_S8_Asp-AS"/>
</dbReference>
<keyword evidence="13" id="KW-1185">Reference proteome</keyword>
<reference evidence="14" key="1">
    <citation type="journal article" date="2019" name="Mol. Biol. Evol.">
        <title>Blast fungal genomes show frequent chromosomal changes, gene gains and losses, and effector gene turnover.</title>
        <authorList>
            <person name="Gomez Luciano L.B."/>
            <person name="Jason Tsai I."/>
            <person name="Chuma I."/>
            <person name="Tosa Y."/>
            <person name="Chen Y.H."/>
            <person name="Li J.Y."/>
            <person name="Li M.Y."/>
            <person name="Jade Lu M.Y."/>
            <person name="Nakayashiki H."/>
            <person name="Li W.H."/>
        </authorList>
    </citation>
    <scope>NUCLEOTIDE SEQUENCE</scope>
    <source>
        <strain evidence="14">NI907</strain>
    </source>
</reference>
<dbReference type="InterPro" id="IPR000209">
    <property type="entry name" value="Peptidase_S8/S53_dom"/>
</dbReference>
<organism evidence="13 14">
    <name type="scientific">Pyricularia grisea</name>
    <name type="common">Crabgrass-specific blast fungus</name>
    <name type="synonym">Magnaporthe grisea</name>
    <dbReference type="NCBI Taxonomy" id="148305"/>
    <lineage>
        <taxon>Eukaryota</taxon>
        <taxon>Fungi</taxon>
        <taxon>Dikarya</taxon>
        <taxon>Ascomycota</taxon>
        <taxon>Pezizomycotina</taxon>
        <taxon>Sordariomycetes</taxon>
        <taxon>Sordariomycetidae</taxon>
        <taxon>Magnaporthales</taxon>
        <taxon>Pyriculariaceae</taxon>
        <taxon>Pyricularia</taxon>
    </lineage>
</organism>
<evidence type="ECO:0000256" key="4">
    <source>
        <dbReference type="ARBA" id="ARBA00022729"/>
    </source>
</evidence>
<dbReference type="InterPro" id="IPR036852">
    <property type="entry name" value="Peptidase_S8/S53_dom_sf"/>
</dbReference>
<dbReference type="InterPro" id="IPR015500">
    <property type="entry name" value="Peptidase_S8_subtilisin-rel"/>
</dbReference>
<keyword evidence="5 8" id="KW-0378">Hydrolase</keyword>
<proteinExistence type="inferred from homology"/>
<dbReference type="InterPro" id="IPR003137">
    <property type="entry name" value="PA_domain"/>
</dbReference>
<dbReference type="PROSITE" id="PS00136">
    <property type="entry name" value="SUBTILASE_ASP"/>
    <property type="match status" value="1"/>
</dbReference>
<accession>A0A6P8AR49</accession>
<dbReference type="GO" id="GO:0016020">
    <property type="term" value="C:membrane"/>
    <property type="evidence" value="ECO:0007669"/>
    <property type="project" value="InterPro"/>
</dbReference>
<evidence type="ECO:0000259" key="12">
    <source>
        <dbReference type="Pfam" id="PF06280"/>
    </source>
</evidence>
<dbReference type="KEGG" id="pgri:PgNI_11888"/>
<dbReference type="GeneID" id="41966751"/>
<dbReference type="InterPro" id="IPR051048">
    <property type="entry name" value="Peptidase_S8/S53_subtilisin"/>
</dbReference>
<evidence type="ECO:0000256" key="3">
    <source>
        <dbReference type="ARBA" id="ARBA00022670"/>
    </source>
</evidence>
<keyword evidence="3 8" id="KW-0645">Protease</keyword>
<dbReference type="SUPFAM" id="SSF52025">
    <property type="entry name" value="PA domain"/>
    <property type="match status" value="1"/>
</dbReference>
<feature type="active site" description="Charge relay system" evidence="7 8">
    <location>
        <position position="422"/>
    </location>
</feature>
<dbReference type="PROSITE" id="PS00137">
    <property type="entry name" value="SUBTILASE_HIS"/>
    <property type="match status" value="1"/>
</dbReference>
<gene>
    <name evidence="14" type="ORF">PgNI_11888</name>
</gene>
<dbReference type="Pfam" id="PF06280">
    <property type="entry name" value="fn3_5"/>
    <property type="match status" value="1"/>
</dbReference>
<dbReference type="InterPro" id="IPR046450">
    <property type="entry name" value="PA_dom_sf"/>
</dbReference>
<feature type="domain" description="PA" evidence="11">
    <location>
        <begin position="266"/>
        <end position="321"/>
    </location>
</feature>
<dbReference type="InterPro" id="IPR010435">
    <property type="entry name" value="C5a/SBT2-like_Fn3"/>
</dbReference>
<comment type="similarity">
    <text evidence="1 8 9">Belongs to the peptidase S8 family.</text>
</comment>
<reference evidence="14" key="2">
    <citation type="submission" date="2019-10" db="EMBL/GenBank/DDBJ databases">
        <authorList>
            <consortium name="NCBI Genome Project"/>
        </authorList>
    </citation>
    <scope>NUCLEOTIDE SEQUENCE</scope>
    <source>
        <strain evidence="14">NI907</strain>
    </source>
</reference>
<protein>
    <recommendedName>
        <fullName evidence="15">Peptidase S8/S53 domain-containing protein</fullName>
    </recommendedName>
</protein>
<evidence type="ECO:0000259" key="10">
    <source>
        <dbReference type="Pfam" id="PF00082"/>
    </source>
</evidence>
<reference evidence="14" key="3">
    <citation type="submission" date="2025-08" db="UniProtKB">
        <authorList>
            <consortium name="RefSeq"/>
        </authorList>
    </citation>
    <scope>IDENTIFICATION</scope>
    <source>
        <strain evidence="14">NI907</strain>
    </source>
</reference>
<dbReference type="PROSITE" id="PS00138">
    <property type="entry name" value="SUBTILASE_SER"/>
    <property type="match status" value="1"/>
</dbReference>
<evidence type="ECO:0000256" key="8">
    <source>
        <dbReference type="PROSITE-ProRule" id="PRU01240"/>
    </source>
</evidence>
<keyword evidence="4" id="KW-0732">Signal</keyword>
<evidence type="ECO:0000256" key="7">
    <source>
        <dbReference type="PIRSR" id="PIRSR615500-1"/>
    </source>
</evidence>
<dbReference type="InterPro" id="IPR034187">
    <property type="entry name" value="Peptidases_S8_5"/>
</dbReference>
<feature type="active site" description="Charge relay system" evidence="7 8">
    <location>
        <position position="41"/>
    </location>
</feature>
<feature type="domain" description="C5a peptidase/Subtilisin-like protease SBT2-like Fn3-like" evidence="12">
    <location>
        <begin position="509"/>
        <end position="625"/>
    </location>
</feature>
<dbReference type="PANTHER" id="PTHR43399">
    <property type="entry name" value="SUBTILISIN-RELATED"/>
    <property type="match status" value="1"/>
</dbReference>
<feature type="active site" description="Charge relay system" evidence="7 8">
    <location>
        <position position="91"/>
    </location>
</feature>
<feature type="domain" description="Peptidase S8/S53" evidence="10">
    <location>
        <begin position="32"/>
        <end position="466"/>
    </location>
</feature>
<sequence>MPLGDEAGPPVNSSILHGLTGVSQLQEANITGRGITVAMVDTGLDYLHPAFGKGIGAGFKVRFGIDLVGNDFQIGLSPRPKPDPYTECTEHGTHVSGIVAGKQSSLGFVGVAPDANLEHYRVAGCQKVPIQSDVIIQAVLMAHARKVDVISLSLTLDSGPYPDDALSNILTRISQAGKSLIVVASGNYGWQGPFSARAPASAPEVLTVGSVNAIYSVQSRPRASFSFQNRTSQTLQSTDFAWAPATPGRFPNSLPLQTTTLNTSITNDACSNFVNDVQFSNMSIVLVRRGGCSFNVKMKNLVKKGVRYVLIYDDENKPLFQFDNNFDGIIAAGSTTAQVGRELIGALATGSNVVLSMDPDSHNMPYINVKGNSRPPGQVNGRNSWGPTGLGYSLTSILAPGQNIWSTLPRTWGGYGTLSGTSMAAPYIAGCAALVMQAHPGIGTVEVMRLLTSTARPLKFNDGTNKTYDFLAPVDLQGNGVVDALGAVQAKTVFSRSHLPWNDTEFFTGNMSLYLQNKGSEAAEYKFSHIPAVTVLALAADSKTVTPWTRDNSSTAASEEFLKSSLENAHADVTIYPKSITIQPGEWAMVQVTANIDALSRLKPRCPLYSGFIFVNDGRNRSQYSLSYSGIGCSMREMAVMPEGWNQTFVTAATTKQALGVSYDAVPITPNAEFKLQGFQTPTQYENFSTLLPTLKVELGMYSRAISVHVLPAAASGEDTGVAVFSRNQPVQPGGFSRSSKNFIGWSGLLENGSWASEGSYKFKVCAFRAWEQVEDPNARKDCIVTDPFSVRY</sequence>
<keyword evidence="2" id="KW-0964">Secreted</keyword>
<name>A0A6P8AR49_PYRGI</name>
<dbReference type="CDD" id="cd07489">
    <property type="entry name" value="Peptidases_S8_5"/>
    <property type="match status" value="1"/>
</dbReference>
<dbReference type="PRINTS" id="PR00723">
    <property type="entry name" value="SUBTILISIN"/>
</dbReference>
<dbReference type="Proteomes" id="UP000515153">
    <property type="component" value="Unplaced"/>
</dbReference>
<dbReference type="SUPFAM" id="SSF52743">
    <property type="entry name" value="Subtilisin-like"/>
    <property type="match status" value="1"/>
</dbReference>
<dbReference type="PROSITE" id="PS51892">
    <property type="entry name" value="SUBTILASE"/>
    <property type="match status" value="1"/>
</dbReference>
<evidence type="ECO:0000256" key="9">
    <source>
        <dbReference type="RuleBase" id="RU003355"/>
    </source>
</evidence>
<dbReference type="InterPro" id="IPR023828">
    <property type="entry name" value="Peptidase_S8_Ser-AS"/>
</dbReference>
<dbReference type="AlphaFoldDB" id="A0A6P8AR49"/>
<evidence type="ECO:0000313" key="14">
    <source>
        <dbReference type="RefSeq" id="XP_030977383.1"/>
    </source>
</evidence>
<dbReference type="Pfam" id="PF02225">
    <property type="entry name" value="PA"/>
    <property type="match status" value="1"/>
</dbReference>
<dbReference type="RefSeq" id="XP_030977383.1">
    <property type="nucleotide sequence ID" value="XM_031131846.1"/>
</dbReference>